<dbReference type="Gene3D" id="1.10.10.10">
    <property type="entry name" value="Winged helix-like DNA-binding domain superfamily/Winged helix DNA-binding domain"/>
    <property type="match status" value="1"/>
</dbReference>
<feature type="domain" description="Transcription regulator TrmB N-terminal" evidence="1">
    <location>
        <begin position="15"/>
        <end position="72"/>
    </location>
</feature>
<proteinExistence type="predicted"/>
<keyword evidence="3" id="KW-1185">Reference proteome</keyword>
<evidence type="ECO:0000313" key="2">
    <source>
        <dbReference type="EMBL" id="SED32406.1"/>
    </source>
</evidence>
<protein>
    <submittedName>
        <fullName evidence="2">Sugar-specific transcriptional regulator TrmB</fullName>
    </submittedName>
</protein>
<gene>
    <name evidence="2" type="ORF">SAMN05216205_4911</name>
</gene>
<dbReference type="SUPFAM" id="SSF46785">
    <property type="entry name" value="Winged helix' DNA-binding domain"/>
    <property type="match status" value="1"/>
</dbReference>
<accession>A0ABY0YCA3</accession>
<dbReference type="InterPro" id="IPR002831">
    <property type="entry name" value="Tscrpt_reg_TrmB_N"/>
</dbReference>
<dbReference type="InterPro" id="IPR036388">
    <property type="entry name" value="WH-like_DNA-bd_sf"/>
</dbReference>
<evidence type="ECO:0000259" key="1">
    <source>
        <dbReference type="Pfam" id="PF01978"/>
    </source>
</evidence>
<sequence length="72" mass="8003">MKGPSGVMTQRIALDKRVLDYLLARPGSTAWAMHSAVGATREEVSKACQRLKRKGLVKTSEVQSTYWEAVRP</sequence>
<reference evidence="2 3" key="1">
    <citation type="submission" date="2016-10" db="EMBL/GenBank/DDBJ databases">
        <authorList>
            <person name="Varghese N."/>
            <person name="Submissions S."/>
        </authorList>
    </citation>
    <scope>NUCLEOTIDE SEQUENCE [LARGE SCALE GENOMIC DNA]</scope>
    <source>
        <strain evidence="2 3">DSM 18327</strain>
    </source>
</reference>
<comment type="caution">
    <text evidence="2">The sequence shown here is derived from an EMBL/GenBank/DDBJ whole genome shotgun (WGS) entry which is preliminary data.</text>
</comment>
<dbReference type="InterPro" id="IPR036390">
    <property type="entry name" value="WH_DNA-bd_sf"/>
</dbReference>
<name>A0ABY0YCA3_9PSED</name>
<dbReference type="Pfam" id="PF01978">
    <property type="entry name" value="TrmB"/>
    <property type="match status" value="1"/>
</dbReference>
<organism evidence="2 3">
    <name type="scientific">Pseudomonas mohnii</name>
    <dbReference type="NCBI Taxonomy" id="395600"/>
    <lineage>
        <taxon>Bacteria</taxon>
        <taxon>Pseudomonadati</taxon>
        <taxon>Pseudomonadota</taxon>
        <taxon>Gammaproteobacteria</taxon>
        <taxon>Pseudomonadales</taxon>
        <taxon>Pseudomonadaceae</taxon>
        <taxon>Pseudomonas</taxon>
    </lineage>
</organism>
<dbReference type="Proteomes" id="UP000199665">
    <property type="component" value="Unassembled WGS sequence"/>
</dbReference>
<evidence type="ECO:0000313" key="3">
    <source>
        <dbReference type="Proteomes" id="UP000199665"/>
    </source>
</evidence>
<dbReference type="EMBL" id="FNRV01000001">
    <property type="protein sequence ID" value="SED32406.1"/>
    <property type="molecule type" value="Genomic_DNA"/>
</dbReference>